<sequence length="353" mass="37902">MSIVDVDVLLEDLEETAPCGPNLEYDPAFLELEQSVLGKPEVQYGDTIVPAVPPEWKQVKKQALELLGRTRDLRVAMPLVRALLALHALPGFADGTRLLERLVTERWDRVHPELDPDDDDDPTLRLNCLAQLTDPATTLRELRETAFVMLPGLGALTLRVLEQAHGEAPVPDGQTALSPESIDAALADVSDDAMQAATGAVNGALDSIVSLEAALAHHVGSTQSLNLTPLTRQLRRMADLLASRAQAAPEAPAAAPDGDEAAAPGGGTAAPRAAGITGDVTSRADVVRMIDKILAYYQRYEPSSPVPMLLERAKRLAPMSFMEVMENLAPDSMQQLYVIRGPQPGESNGSDDY</sequence>
<organism evidence="3 4">
    <name type="scientific">Massilia cellulosiltytica</name>
    <dbReference type="NCBI Taxonomy" id="2683234"/>
    <lineage>
        <taxon>Bacteria</taxon>
        <taxon>Pseudomonadati</taxon>
        <taxon>Pseudomonadota</taxon>
        <taxon>Betaproteobacteria</taxon>
        <taxon>Burkholderiales</taxon>
        <taxon>Oxalobacteraceae</taxon>
        <taxon>Telluria group</taxon>
        <taxon>Massilia</taxon>
    </lineage>
</organism>
<dbReference type="InterPro" id="IPR010657">
    <property type="entry name" value="ImpA_N"/>
</dbReference>
<dbReference type="Proteomes" id="UP000443353">
    <property type="component" value="Unassembled WGS sequence"/>
</dbReference>
<dbReference type="AlphaFoldDB" id="A0A7X3K660"/>
<keyword evidence="4" id="KW-1185">Reference proteome</keyword>
<evidence type="ECO:0000256" key="1">
    <source>
        <dbReference type="SAM" id="MobiDB-lite"/>
    </source>
</evidence>
<evidence type="ECO:0000259" key="2">
    <source>
        <dbReference type="Pfam" id="PF06812"/>
    </source>
</evidence>
<proteinExistence type="predicted"/>
<dbReference type="RefSeq" id="WP_056126743.1">
    <property type="nucleotide sequence ID" value="NZ_WSES01000001.1"/>
</dbReference>
<feature type="region of interest" description="Disordered" evidence="1">
    <location>
        <begin position="245"/>
        <end position="274"/>
    </location>
</feature>
<protein>
    <submittedName>
        <fullName evidence="3">Type VI secretion system protein TssA</fullName>
    </submittedName>
</protein>
<evidence type="ECO:0000313" key="4">
    <source>
        <dbReference type="Proteomes" id="UP000443353"/>
    </source>
</evidence>
<reference evidence="3 4" key="1">
    <citation type="submission" date="2019-12" db="EMBL/GenBank/DDBJ databases">
        <authorList>
            <person name="Li C."/>
            <person name="Zhao J."/>
        </authorList>
    </citation>
    <scope>NUCLEOTIDE SEQUENCE [LARGE SCALE GENOMIC DNA]</scope>
    <source>
        <strain evidence="3 4">NEAU-DD11</strain>
    </source>
</reference>
<evidence type="ECO:0000313" key="3">
    <source>
        <dbReference type="EMBL" id="MVW58501.1"/>
    </source>
</evidence>
<dbReference type="PANTHER" id="PTHR37951">
    <property type="entry name" value="CYTOPLASMIC PROTEIN-RELATED"/>
    <property type="match status" value="1"/>
</dbReference>
<gene>
    <name evidence="3" type="primary">tssA</name>
    <name evidence="3" type="ORF">GPY61_00995</name>
</gene>
<dbReference type="NCBIfam" id="TIGR03363">
    <property type="entry name" value="VI_chp_8"/>
    <property type="match status" value="1"/>
</dbReference>
<dbReference type="EMBL" id="WSES01000001">
    <property type="protein sequence ID" value="MVW58501.1"/>
    <property type="molecule type" value="Genomic_DNA"/>
</dbReference>
<dbReference type="PANTHER" id="PTHR37951:SF1">
    <property type="entry name" value="TYPE VI SECRETION SYSTEM COMPONENT TSSA1"/>
    <property type="match status" value="1"/>
</dbReference>
<feature type="domain" description="ImpA N-terminal" evidence="2">
    <location>
        <begin position="11"/>
        <end position="133"/>
    </location>
</feature>
<dbReference type="InterPro" id="IPR017740">
    <property type="entry name" value="TssA-like"/>
</dbReference>
<dbReference type="Pfam" id="PF06812">
    <property type="entry name" value="ImpA_N"/>
    <property type="match status" value="1"/>
</dbReference>
<comment type="caution">
    <text evidence="3">The sequence shown here is derived from an EMBL/GenBank/DDBJ whole genome shotgun (WGS) entry which is preliminary data.</text>
</comment>
<feature type="compositionally biased region" description="Low complexity" evidence="1">
    <location>
        <begin position="245"/>
        <end position="256"/>
    </location>
</feature>
<name>A0A7X3K660_9BURK</name>
<accession>A0A7X3K660</accession>